<dbReference type="CDD" id="cd01166">
    <property type="entry name" value="KdgK"/>
    <property type="match status" value="1"/>
</dbReference>
<evidence type="ECO:0000256" key="1">
    <source>
        <dbReference type="ARBA" id="ARBA00010688"/>
    </source>
</evidence>
<dbReference type="GO" id="GO:0008673">
    <property type="term" value="F:2-dehydro-3-deoxygluconokinase activity"/>
    <property type="evidence" value="ECO:0007669"/>
    <property type="project" value="TreeGrafter"/>
</dbReference>
<dbReference type="eggNOG" id="COG0524">
    <property type="taxonomic scope" value="Bacteria"/>
</dbReference>
<dbReference type="Proteomes" id="UP000001868">
    <property type="component" value="Chromosome"/>
</dbReference>
<keyword evidence="2" id="KW-0808">Transferase</keyword>
<dbReference type="EMBL" id="CP000747">
    <property type="protein sequence ID" value="ACG77477.1"/>
    <property type="molecule type" value="Genomic_DNA"/>
</dbReference>
<evidence type="ECO:0000313" key="6">
    <source>
        <dbReference type="Proteomes" id="UP000001868"/>
    </source>
</evidence>
<dbReference type="Gene3D" id="3.40.1190.20">
    <property type="match status" value="1"/>
</dbReference>
<reference evidence="5 6" key="1">
    <citation type="journal article" date="2008" name="BMC Genomics">
        <title>Complete genome of Phenylobacterium zucineum - a novel facultative intracellular bacterium isolated from human erythroleukemia cell line K562.</title>
        <authorList>
            <person name="Luo Y."/>
            <person name="Xu X."/>
            <person name="Ding Z."/>
            <person name="Liu Z."/>
            <person name="Zhang B."/>
            <person name="Yan Z."/>
            <person name="Sun J."/>
            <person name="Hu S."/>
            <person name="Hu X."/>
        </authorList>
    </citation>
    <scope>NUCLEOTIDE SEQUENCE [LARGE SCALE GENOMIC DNA]</scope>
    <source>
        <strain evidence="5 6">HLK1</strain>
    </source>
</reference>
<accession>B4R7U4</accession>
<dbReference type="PANTHER" id="PTHR43085:SF15">
    <property type="entry name" value="2-DEHYDRO-3-DEOXYGLUCONOKINASE"/>
    <property type="match status" value="1"/>
</dbReference>
<evidence type="ECO:0000313" key="5">
    <source>
        <dbReference type="EMBL" id="ACG77477.1"/>
    </source>
</evidence>
<organism evidence="5 6">
    <name type="scientific">Phenylobacterium zucineum (strain HLK1)</name>
    <dbReference type="NCBI Taxonomy" id="450851"/>
    <lineage>
        <taxon>Bacteria</taxon>
        <taxon>Pseudomonadati</taxon>
        <taxon>Pseudomonadota</taxon>
        <taxon>Alphaproteobacteria</taxon>
        <taxon>Caulobacterales</taxon>
        <taxon>Caulobacteraceae</taxon>
        <taxon>Phenylobacterium</taxon>
    </lineage>
</organism>
<dbReference type="InterPro" id="IPR011611">
    <property type="entry name" value="PfkB_dom"/>
</dbReference>
<feature type="domain" description="Carbohydrate kinase PfkB" evidence="4">
    <location>
        <begin position="12"/>
        <end position="281"/>
    </location>
</feature>
<sequence>MVELSLAGEGRAQIAYAGDTFNTAVYLSRLGHDVAYATVLGGDDPFSRGVAELMAAEGLDASLAARVEGRLPGLYAIERDAAGERRFFYWRGEAPVRQLPELADGEALAQATRAADLTYLSAITLAVVGEAGRTMLDGLLAGAKAVGFDLNYRPRLWPDVETARAAIDRAALAARYVSASAEDLDALGMGDAPERWAKAGAEVLHRGHDHSLTILRPGEAPVRIAPGETVKPVDTTGAGDSFNAGYLAARLDGAGPEAATAAGRTLAGVVVRHVGAIIPREAMPQ</sequence>
<dbReference type="KEGG" id="pzu:PHZ_c1063"/>
<dbReference type="PROSITE" id="PS00584">
    <property type="entry name" value="PFKB_KINASES_2"/>
    <property type="match status" value="1"/>
</dbReference>
<dbReference type="PANTHER" id="PTHR43085">
    <property type="entry name" value="HEXOKINASE FAMILY MEMBER"/>
    <property type="match status" value="1"/>
</dbReference>
<gene>
    <name evidence="5" type="primary">kdgK</name>
    <name evidence="5" type="ordered locus">PHZ_c1063</name>
</gene>
<dbReference type="GO" id="GO:0042840">
    <property type="term" value="P:D-glucuronate catabolic process"/>
    <property type="evidence" value="ECO:0007669"/>
    <property type="project" value="TreeGrafter"/>
</dbReference>
<dbReference type="GO" id="GO:0005829">
    <property type="term" value="C:cytosol"/>
    <property type="evidence" value="ECO:0007669"/>
    <property type="project" value="TreeGrafter"/>
</dbReference>
<evidence type="ECO:0000256" key="2">
    <source>
        <dbReference type="ARBA" id="ARBA00022679"/>
    </source>
</evidence>
<proteinExistence type="inferred from homology"/>
<dbReference type="InterPro" id="IPR002173">
    <property type="entry name" value="Carboh/pur_kinase_PfkB_CS"/>
</dbReference>
<keyword evidence="3 5" id="KW-0418">Kinase</keyword>
<dbReference type="SUPFAM" id="SSF53613">
    <property type="entry name" value="Ribokinase-like"/>
    <property type="match status" value="1"/>
</dbReference>
<dbReference type="GO" id="GO:0019698">
    <property type="term" value="P:D-galacturonate catabolic process"/>
    <property type="evidence" value="ECO:0007669"/>
    <property type="project" value="TreeGrafter"/>
</dbReference>
<keyword evidence="6" id="KW-1185">Reference proteome</keyword>
<name>B4R7U4_PHEZH</name>
<dbReference type="InterPro" id="IPR029056">
    <property type="entry name" value="Ribokinase-like"/>
</dbReference>
<dbReference type="GO" id="GO:0006974">
    <property type="term" value="P:DNA damage response"/>
    <property type="evidence" value="ECO:0007669"/>
    <property type="project" value="TreeGrafter"/>
</dbReference>
<comment type="similarity">
    <text evidence="1">Belongs to the carbohydrate kinase PfkB family.</text>
</comment>
<dbReference type="InterPro" id="IPR050306">
    <property type="entry name" value="PfkB_Carbo_kinase"/>
</dbReference>
<protein>
    <submittedName>
        <fullName evidence="5">2-dehydro-3-deoxygluconokinase</fullName>
    </submittedName>
</protein>
<evidence type="ECO:0000259" key="4">
    <source>
        <dbReference type="Pfam" id="PF00294"/>
    </source>
</evidence>
<dbReference type="AlphaFoldDB" id="B4R7U4"/>
<dbReference type="STRING" id="450851.PHZ_c1063"/>
<evidence type="ECO:0000256" key="3">
    <source>
        <dbReference type="ARBA" id="ARBA00022777"/>
    </source>
</evidence>
<dbReference type="HOGENOM" id="CLU_027634_8_0_5"/>
<dbReference type="Pfam" id="PF00294">
    <property type="entry name" value="PfkB"/>
    <property type="match status" value="1"/>
</dbReference>